<dbReference type="AlphaFoldDB" id="A0A6I6JT52"/>
<reference evidence="4 5" key="1">
    <citation type="submission" date="2019-11" db="EMBL/GenBank/DDBJ databases">
        <authorList>
            <person name="Zheng R.K."/>
            <person name="Sun C.M."/>
        </authorList>
    </citation>
    <scope>NUCLEOTIDE SEQUENCE [LARGE SCALE GENOMIC DNA]</scope>
    <source>
        <strain evidence="4 5">WC007</strain>
    </source>
</reference>
<feature type="transmembrane region" description="Helical" evidence="1">
    <location>
        <begin position="86"/>
        <end position="106"/>
    </location>
</feature>
<dbReference type="PIRSF" id="PIRSF018266">
    <property type="entry name" value="FecR"/>
    <property type="match status" value="1"/>
</dbReference>
<dbReference type="PANTHER" id="PTHR30273">
    <property type="entry name" value="PERIPLASMIC SIGNAL SENSOR AND SIGMA FACTOR ACTIVATOR FECR-RELATED"/>
    <property type="match status" value="1"/>
</dbReference>
<gene>
    <name evidence="4" type="ORF">GM418_21885</name>
</gene>
<dbReference type="Gene3D" id="3.55.50.30">
    <property type="match status" value="1"/>
</dbReference>
<evidence type="ECO:0000256" key="1">
    <source>
        <dbReference type="SAM" id="Phobius"/>
    </source>
</evidence>
<dbReference type="EMBL" id="CP046401">
    <property type="protein sequence ID" value="QGY46215.1"/>
    <property type="molecule type" value="Genomic_DNA"/>
</dbReference>
<keyword evidence="1" id="KW-0472">Membrane</keyword>
<keyword evidence="1" id="KW-0812">Transmembrane</keyword>
<dbReference type="RefSeq" id="WP_158869352.1">
    <property type="nucleotide sequence ID" value="NZ_CP046401.1"/>
</dbReference>
<dbReference type="KEGG" id="mcos:GM418_21885"/>
<dbReference type="PANTHER" id="PTHR30273:SF2">
    <property type="entry name" value="PROTEIN FECR"/>
    <property type="match status" value="1"/>
</dbReference>
<evidence type="ECO:0000259" key="3">
    <source>
        <dbReference type="Pfam" id="PF16344"/>
    </source>
</evidence>
<dbReference type="Pfam" id="PF16344">
    <property type="entry name" value="FecR_C"/>
    <property type="match status" value="1"/>
</dbReference>
<dbReference type="Gene3D" id="2.60.120.1440">
    <property type="match status" value="1"/>
</dbReference>
<sequence>MEQNTPWHIIDKYFKNQTTPEEIAELNSWIKEDKANEKLMSEAFNVYTVTNPIQQPLRPDMGKAWQKINQKISPPNKPVIQLFTKIKYVAAIAILLVAFSVFWFILNLGKDQLLQQYTEIVTPLGQKSMIVLPDSSFVWLNSGSSLKYKGNFNLNEREVILNGEAYFEVHKNKSKKFRVKTGILNVVVYGTAFNIKNNPDDSFQEITVSEGKVGISDKTGELKQLIKGDQATLNKKSNKIEFTHNSPEVVCAWKNNELIFDNTPLEEAIKYLERWYGVNIAIDKKMKGKHNYTFRIKTESLREMLEMMKIMTPLEYEINGKDVKIFYMN</sequence>
<dbReference type="Pfam" id="PF04773">
    <property type="entry name" value="FecR"/>
    <property type="match status" value="1"/>
</dbReference>
<feature type="domain" description="Protein FecR C-terminal" evidence="3">
    <location>
        <begin position="257"/>
        <end position="325"/>
    </location>
</feature>
<organism evidence="4 5">
    <name type="scientific">Maribellus comscasis</name>
    <dbReference type="NCBI Taxonomy" id="2681766"/>
    <lineage>
        <taxon>Bacteria</taxon>
        <taxon>Pseudomonadati</taxon>
        <taxon>Bacteroidota</taxon>
        <taxon>Bacteroidia</taxon>
        <taxon>Marinilabiliales</taxon>
        <taxon>Prolixibacteraceae</taxon>
        <taxon>Maribellus</taxon>
    </lineage>
</organism>
<dbReference type="GO" id="GO:0016989">
    <property type="term" value="F:sigma factor antagonist activity"/>
    <property type="evidence" value="ECO:0007669"/>
    <property type="project" value="TreeGrafter"/>
</dbReference>
<keyword evidence="5" id="KW-1185">Reference proteome</keyword>
<dbReference type="InterPro" id="IPR032508">
    <property type="entry name" value="FecR_C"/>
</dbReference>
<name>A0A6I6JT52_9BACT</name>
<dbReference type="InterPro" id="IPR006860">
    <property type="entry name" value="FecR"/>
</dbReference>
<evidence type="ECO:0000313" key="4">
    <source>
        <dbReference type="EMBL" id="QGY46215.1"/>
    </source>
</evidence>
<protein>
    <submittedName>
        <fullName evidence="4">DUF4974 domain-containing protein</fullName>
    </submittedName>
</protein>
<proteinExistence type="predicted"/>
<accession>A0A6I6JT52</accession>
<keyword evidence="1" id="KW-1133">Transmembrane helix</keyword>
<evidence type="ECO:0000259" key="2">
    <source>
        <dbReference type="Pfam" id="PF04773"/>
    </source>
</evidence>
<feature type="domain" description="FecR protein" evidence="2">
    <location>
        <begin position="119"/>
        <end position="213"/>
    </location>
</feature>
<dbReference type="InterPro" id="IPR012373">
    <property type="entry name" value="Ferrdict_sens_TM"/>
</dbReference>
<evidence type="ECO:0000313" key="5">
    <source>
        <dbReference type="Proteomes" id="UP000428260"/>
    </source>
</evidence>
<dbReference type="Proteomes" id="UP000428260">
    <property type="component" value="Chromosome"/>
</dbReference>